<dbReference type="InterPro" id="IPR050491">
    <property type="entry name" value="AmpC-like"/>
</dbReference>
<dbReference type="Pfam" id="PF00144">
    <property type="entry name" value="Beta-lactamase"/>
    <property type="match status" value="1"/>
</dbReference>
<dbReference type="AlphaFoldDB" id="X1NWY1"/>
<accession>X1NWY1</accession>
<feature type="domain" description="Beta-lactamase-related" evidence="1">
    <location>
        <begin position="23"/>
        <end position="129"/>
    </location>
</feature>
<dbReference type="PANTHER" id="PTHR46825">
    <property type="entry name" value="D-ALANYL-D-ALANINE-CARBOXYPEPTIDASE/ENDOPEPTIDASE AMPH"/>
    <property type="match status" value="1"/>
</dbReference>
<dbReference type="PANTHER" id="PTHR46825:SF9">
    <property type="entry name" value="BETA-LACTAMASE-RELATED DOMAIN-CONTAINING PROTEIN"/>
    <property type="match status" value="1"/>
</dbReference>
<reference evidence="2" key="1">
    <citation type="journal article" date="2014" name="Front. Microbiol.">
        <title>High frequency of phylogenetically diverse reductive dehalogenase-homologous genes in deep subseafloor sedimentary metagenomes.</title>
        <authorList>
            <person name="Kawai M."/>
            <person name="Futagami T."/>
            <person name="Toyoda A."/>
            <person name="Takaki Y."/>
            <person name="Nishi S."/>
            <person name="Hori S."/>
            <person name="Arai W."/>
            <person name="Tsubouchi T."/>
            <person name="Morono Y."/>
            <person name="Uchiyama I."/>
            <person name="Ito T."/>
            <person name="Fujiyama A."/>
            <person name="Inagaki F."/>
            <person name="Takami H."/>
        </authorList>
    </citation>
    <scope>NUCLEOTIDE SEQUENCE</scope>
    <source>
        <strain evidence="2">Expedition CK06-06</strain>
    </source>
</reference>
<evidence type="ECO:0000313" key="2">
    <source>
        <dbReference type="EMBL" id="GAI48547.1"/>
    </source>
</evidence>
<gene>
    <name evidence="2" type="ORF">S06H3_54119</name>
</gene>
<dbReference type="Gene3D" id="3.40.710.10">
    <property type="entry name" value="DD-peptidase/beta-lactamase superfamily"/>
    <property type="match status" value="1"/>
</dbReference>
<sequence length="142" mass="15565">MAASVVLLLACRSGHCDPGAAIDRLMSAYQGNVPGASVLIVRDGRVILRRAYGMADLENRVPASPTTNYRLASMTKQFTAAAVLILVQDRRLSLDDPIRKWLPTLPDATSTITIRHLLTHTSGLIDYEEVMPPDTVRQLHDS</sequence>
<dbReference type="SUPFAM" id="SSF56601">
    <property type="entry name" value="beta-lactamase/transpeptidase-like"/>
    <property type="match status" value="1"/>
</dbReference>
<feature type="non-terminal residue" evidence="2">
    <location>
        <position position="142"/>
    </location>
</feature>
<dbReference type="InterPro" id="IPR012338">
    <property type="entry name" value="Beta-lactam/transpept-like"/>
</dbReference>
<evidence type="ECO:0000259" key="1">
    <source>
        <dbReference type="Pfam" id="PF00144"/>
    </source>
</evidence>
<dbReference type="InterPro" id="IPR001466">
    <property type="entry name" value="Beta-lactam-related"/>
</dbReference>
<protein>
    <recommendedName>
        <fullName evidence="1">Beta-lactamase-related domain-containing protein</fullName>
    </recommendedName>
</protein>
<organism evidence="2">
    <name type="scientific">marine sediment metagenome</name>
    <dbReference type="NCBI Taxonomy" id="412755"/>
    <lineage>
        <taxon>unclassified sequences</taxon>
        <taxon>metagenomes</taxon>
        <taxon>ecological metagenomes</taxon>
    </lineage>
</organism>
<dbReference type="EMBL" id="BARV01034581">
    <property type="protein sequence ID" value="GAI48547.1"/>
    <property type="molecule type" value="Genomic_DNA"/>
</dbReference>
<comment type="caution">
    <text evidence="2">The sequence shown here is derived from an EMBL/GenBank/DDBJ whole genome shotgun (WGS) entry which is preliminary data.</text>
</comment>
<proteinExistence type="predicted"/>
<name>X1NWY1_9ZZZZ</name>